<evidence type="ECO:0000313" key="7">
    <source>
        <dbReference type="EMBL" id="CAC83710.1"/>
    </source>
</evidence>
<feature type="domain" description="Potexviruses and carlaviruses coat protein" evidence="6">
    <location>
        <begin position="241"/>
        <end position="256"/>
    </location>
</feature>
<feature type="region of interest" description="Disordered" evidence="5">
    <location>
        <begin position="58"/>
        <end position="120"/>
    </location>
</feature>
<comment type="subcellular location">
    <subcellularLocation>
        <location evidence="1">Virion</location>
    </subcellularLocation>
</comment>
<feature type="compositionally biased region" description="Polar residues" evidence="5">
    <location>
        <begin position="87"/>
        <end position="119"/>
    </location>
</feature>
<keyword evidence="4" id="KW-0946">Virion</keyword>
<protein>
    <submittedName>
        <fullName evidence="7">Coat protein</fullName>
    </submittedName>
</protein>
<organism evidence="7 8">
    <name type="scientific">Garlic virus E</name>
    <dbReference type="NCBI Taxonomy" id="150285"/>
    <lineage>
        <taxon>Viruses</taxon>
        <taxon>Riboviria</taxon>
        <taxon>Orthornavirae</taxon>
        <taxon>Kitrinoviricota</taxon>
        <taxon>Alsuviricetes</taxon>
        <taxon>Tymovirales</taxon>
        <taxon>Alphaflexiviridae</taxon>
        <taxon>Allexivirus</taxon>
        <taxon>Acarallexivirus</taxon>
        <taxon>Allexivirus epsalii</taxon>
    </lineage>
</organism>
<dbReference type="KEGG" id="vg:949151"/>
<dbReference type="OrthoDB" id="15901at10239"/>
<dbReference type="GO" id="GO:0019029">
    <property type="term" value="C:helical viral capsid"/>
    <property type="evidence" value="ECO:0007669"/>
    <property type="project" value="UniProtKB-KW"/>
</dbReference>
<dbReference type="RefSeq" id="NP_659014.1">
    <property type="nucleotide sequence ID" value="NC_004012.1"/>
</dbReference>
<proteinExistence type="predicted"/>
<dbReference type="Pfam" id="PF00286">
    <property type="entry name" value="Flexi_CP"/>
    <property type="match status" value="1"/>
</dbReference>
<evidence type="ECO:0000256" key="2">
    <source>
        <dbReference type="ARBA" id="ARBA00022497"/>
    </source>
</evidence>
<dbReference type="Proteomes" id="UP000203836">
    <property type="component" value="Segment"/>
</dbReference>
<dbReference type="PRINTS" id="PR00232">
    <property type="entry name" value="POTXCARLCOAT"/>
</dbReference>
<dbReference type="GeneID" id="949151"/>
<reference evidence="7 8" key="1">
    <citation type="journal article" date="2001" name="Arch. Virol.">
        <title>Molecular characterisation of a complex mixture of viruses in garlic with mosaic symptoms in China.</title>
        <authorList>
            <person name="Chen J."/>
            <person name="Chen J."/>
            <person name="Adams M.J."/>
        </authorList>
    </citation>
    <scope>NUCLEOTIDE SEQUENCE [LARGE SCALE GENOMIC DNA]</scope>
</reference>
<keyword evidence="2" id="KW-1139">Helical capsid protein</keyword>
<dbReference type="PROSITE" id="PS00418">
    <property type="entry name" value="POTEX_CARLAVIRUS_COAT"/>
    <property type="match status" value="1"/>
</dbReference>
<dbReference type="GO" id="GO:0005198">
    <property type="term" value="F:structural molecule activity"/>
    <property type="evidence" value="ECO:0007669"/>
    <property type="project" value="InterPro"/>
</dbReference>
<sequence length="316" mass="34934">MTATYCCRRTLKPLISYNIAQTIVSPFYIRDAKTSSTRLGLMVCVKLAQRLNLMNGDEFSDQDLMNDPTNAGTRPPPQSSGSQSEQARPNVTAFGQNQLRPTGSREPTNGSNMGTNEQNDLMPAVNDFEALTADVESNSVASRTTVREILDMLQAKRQGATPKDLFSLAWTCYHNGSSRFVTLATNAPCGMPHSELKDLVENHCTLRQFCGFYAKACYVTGRQQNKPPANWSRKGYQDDSKFAAFDFFNAVLSDSSPVPPGGMRFKPTDAEILGHSMNAKMSIVESRRASNMVSTRADILAQQQIHEQPKPPMITF</sequence>
<evidence type="ECO:0000259" key="6">
    <source>
        <dbReference type="PROSITE" id="PS00418"/>
    </source>
</evidence>
<dbReference type="InterPro" id="IPR000052">
    <property type="entry name" value="Pltvir_coat"/>
</dbReference>
<evidence type="ECO:0000313" key="8">
    <source>
        <dbReference type="Proteomes" id="UP000203836"/>
    </source>
</evidence>
<evidence type="ECO:0000256" key="1">
    <source>
        <dbReference type="ARBA" id="ARBA00004328"/>
    </source>
</evidence>
<keyword evidence="3 7" id="KW-0167">Capsid protein</keyword>
<evidence type="ECO:0000256" key="4">
    <source>
        <dbReference type="ARBA" id="ARBA00022844"/>
    </source>
</evidence>
<keyword evidence="8" id="KW-1185">Reference proteome</keyword>
<accession>Q8QXW0</accession>
<evidence type="ECO:0000256" key="3">
    <source>
        <dbReference type="ARBA" id="ARBA00022561"/>
    </source>
</evidence>
<name>Q8QXW0_9VIRU</name>
<dbReference type="EMBL" id="AJ292230">
    <property type="protein sequence ID" value="CAC83710.1"/>
    <property type="molecule type" value="Genomic_RNA"/>
</dbReference>
<evidence type="ECO:0000256" key="5">
    <source>
        <dbReference type="SAM" id="MobiDB-lite"/>
    </source>
</evidence>